<accession>A0A132MLW5</accession>
<evidence type="ECO:0000256" key="9">
    <source>
        <dbReference type="SAM" id="Phobius"/>
    </source>
</evidence>
<feature type="region of interest" description="Disordered" evidence="8">
    <location>
        <begin position="1"/>
        <end position="22"/>
    </location>
</feature>
<dbReference type="Proteomes" id="UP000070188">
    <property type="component" value="Unassembled WGS sequence"/>
</dbReference>
<evidence type="ECO:0000313" key="12">
    <source>
        <dbReference type="Proteomes" id="UP000070188"/>
    </source>
</evidence>
<evidence type="ECO:0000259" key="10">
    <source>
        <dbReference type="Pfam" id="PF18967"/>
    </source>
</evidence>
<dbReference type="RefSeq" id="WP_066883736.1">
    <property type="nucleotide sequence ID" value="NZ_LAXD01000001.1"/>
</dbReference>
<evidence type="ECO:0000256" key="1">
    <source>
        <dbReference type="ARBA" id="ARBA00004236"/>
    </source>
</evidence>
<keyword evidence="2" id="KW-1003">Cell membrane</keyword>
<evidence type="ECO:0000256" key="3">
    <source>
        <dbReference type="ARBA" id="ARBA00022692"/>
    </source>
</evidence>
<name>A0A132MLW5_9ACTN</name>
<comment type="subcellular location">
    <subcellularLocation>
        <location evidence="1">Cell membrane</location>
    </subcellularLocation>
</comment>
<evidence type="ECO:0000256" key="7">
    <source>
        <dbReference type="ARBA" id="ARBA00023136"/>
    </source>
</evidence>
<feature type="transmembrane region" description="Helical" evidence="9">
    <location>
        <begin position="46"/>
        <end position="67"/>
    </location>
</feature>
<feature type="transmembrane region" description="Helical" evidence="9">
    <location>
        <begin position="79"/>
        <end position="100"/>
    </location>
</feature>
<dbReference type="AlphaFoldDB" id="A0A132MLW5"/>
<protein>
    <recommendedName>
        <fullName evidence="10">Pycsar effector protein domain-containing protein</fullName>
    </recommendedName>
</protein>
<keyword evidence="6" id="KW-0051">Antiviral defense</keyword>
<keyword evidence="7 9" id="KW-0472">Membrane</keyword>
<reference evidence="12" key="1">
    <citation type="submission" date="2015-04" db="EMBL/GenBank/DDBJ databases">
        <title>Physiological reanalysis, assessment of diazotrophy, and genome sequences of multiple isolates of Streptomyces thermoautotrophicus.</title>
        <authorList>
            <person name="MacKellar D.C."/>
            <person name="Lieber L."/>
            <person name="Norman J."/>
            <person name="Bolger A."/>
            <person name="Tobin C."/>
            <person name="Murray J.W."/>
            <person name="Chang R."/>
            <person name="Ford T."/>
            <person name="Nguyen P.Q."/>
            <person name="Woodward J."/>
            <person name="Permingeat H."/>
            <person name="Joshi N.S."/>
            <person name="Silver P.A."/>
            <person name="Usadel B."/>
            <person name="Rutherford A.W."/>
            <person name="Friesen M."/>
            <person name="Prell J."/>
        </authorList>
    </citation>
    <scope>NUCLEOTIDE SEQUENCE [LARGE SCALE GENOMIC DNA]</scope>
    <source>
        <strain evidence="12">H1</strain>
    </source>
</reference>
<dbReference type="EMBL" id="LAXD01000001">
    <property type="protein sequence ID" value="KWW98826.1"/>
    <property type="molecule type" value="Genomic_DNA"/>
</dbReference>
<dbReference type="STRING" id="1469144.LI90_455"/>
<feature type="transmembrane region" description="Helical" evidence="9">
    <location>
        <begin position="160"/>
        <end position="181"/>
    </location>
</feature>
<feature type="domain" description="Pycsar effector protein" evidence="10">
    <location>
        <begin position="28"/>
        <end position="178"/>
    </location>
</feature>
<proteinExistence type="predicted"/>
<evidence type="ECO:0000256" key="8">
    <source>
        <dbReference type="SAM" id="MobiDB-lite"/>
    </source>
</evidence>
<evidence type="ECO:0000256" key="5">
    <source>
        <dbReference type="ARBA" id="ARBA00022989"/>
    </source>
</evidence>
<organism evidence="11 12">
    <name type="scientific">Carbonactinospora thermoautotrophica</name>
    <dbReference type="NCBI Taxonomy" id="1469144"/>
    <lineage>
        <taxon>Bacteria</taxon>
        <taxon>Bacillati</taxon>
        <taxon>Actinomycetota</taxon>
        <taxon>Actinomycetes</taxon>
        <taxon>Kitasatosporales</taxon>
        <taxon>Carbonactinosporaceae</taxon>
        <taxon>Carbonactinospora</taxon>
    </lineage>
</organism>
<keyword evidence="12" id="KW-1185">Reference proteome</keyword>
<feature type="compositionally biased region" description="Basic and acidic residues" evidence="8">
    <location>
        <begin position="7"/>
        <end position="22"/>
    </location>
</feature>
<evidence type="ECO:0000256" key="6">
    <source>
        <dbReference type="ARBA" id="ARBA00023118"/>
    </source>
</evidence>
<gene>
    <name evidence="11" type="ORF">LI90_455</name>
</gene>
<evidence type="ECO:0000256" key="2">
    <source>
        <dbReference type="ARBA" id="ARBA00022475"/>
    </source>
</evidence>
<keyword evidence="3 9" id="KW-0812">Transmembrane</keyword>
<dbReference type="PATRIC" id="fig|1469144.10.peg.550"/>
<comment type="caution">
    <text evidence="11">The sequence shown here is derived from an EMBL/GenBank/DDBJ whole genome shotgun (WGS) entry which is preliminary data.</text>
</comment>
<evidence type="ECO:0000313" key="11">
    <source>
        <dbReference type="EMBL" id="KWW98826.1"/>
    </source>
</evidence>
<keyword evidence="5 9" id="KW-1133">Transmembrane helix</keyword>
<dbReference type="InterPro" id="IPR043760">
    <property type="entry name" value="PycTM_dom"/>
</dbReference>
<keyword evidence="4" id="KW-0547">Nucleotide-binding</keyword>
<evidence type="ECO:0000256" key="4">
    <source>
        <dbReference type="ARBA" id="ARBA00022741"/>
    </source>
</evidence>
<dbReference type="Pfam" id="PF18967">
    <property type="entry name" value="PycTM"/>
    <property type="match status" value="1"/>
</dbReference>
<sequence length="183" mass="20253">MTARRQARPEPARRRRPAERSTERHAAALRAIADFGFWIQNADTKAGLLGVLLGALVAALVSQGDLIREVAARPGTRAWPAWVLLACHLLTLAGAFAELVRSQLPRLRPSGESAYAFPWVAAQDLDTLLTPGRAAGRHAWRHARLLARIAREKFRCIRRALWWTAAAVPLFVAWSLTAVLLSR</sequence>